<accession>A0A1P9WS27</accession>
<dbReference type="AlphaFoldDB" id="A0A1P9WS27"/>
<gene>
    <name evidence="1" type="ORF">AWR27_01680</name>
</gene>
<dbReference type="EMBL" id="CP014263">
    <property type="protein sequence ID" value="AQG78169.1"/>
    <property type="molecule type" value="Genomic_DNA"/>
</dbReference>
<reference evidence="1 2" key="1">
    <citation type="submission" date="2016-01" db="EMBL/GenBank/DDBJ databases">
        <authorList>
            <person name="Oliw E.H."/>
        </authorList>
    </citation>
    <scope>NUCLEOTIDE SEQUENCE [LARGE SCALE GENOMIC DNA]</scope>
    <source>
        <strain evidence="1 2">DY10</strain>
    </source>
</reference>
<keyword evidence="2" id="KW-1185">Reference proteome</keyword>
<dbReference type="STRING" id="1178516.AWR27_01680"/>
<evidence type="ECO:0000313" key="1">
    <source>
        <dbReference type="EMBL" id="AQG78169.1"/>
    </source>
</evidence>
<evidence type="ECO:0008006" key="3">
    <source>
        <dbReference type="Google" id="ProtNLM"/>
    </source>
</evidence>
<protein>
    <recommendedName>
        <fullName evidence="3">Restriction endonuclease</fullName>
    </recommendedName>
</protein>
<organism evidence="1 2">
    <name type="scientific">Spirosoma montaniterrae</name>
    <dbReference type="NCBI Taxonomy" id="1178516"/>
    <lineage>
        <taxon>Bacteria</taxon>
        <taxon>Pseudomonadati</taxon>
        <taxon>Bacteroidota</taxon>
        <taxon>Cytophagia</taxon>
        <taxon>Cytophagales</taxon>
        <taxon>Cytophagaceae</taxon>
        <taxon>Spirosoma</taxon>
    </lineage>
</organism>
<dbReference type="KEGG" id="smon:AWR27_01680"/>
<name>A0A1P9WS27_9BACT</name>
<proteinExistence type="predicted"/>
<evidence type="ECO:0000313" key="2">
    <source>
        <dbReference type="Proteomes" id="UP000187941"/>
    </source>
</evidence>
<dbReference type="RefSeq" id="WP_077129591.1">
    <property type="nucleotide sequence ID" value="NZ_CP014263.1"/>
</dbReference>
<sequence>MDAMIKLDIDLQQDVGYLSDVDYLGFVGEKAFGIQIKPTTAKANFGNYSVSERMKAGFASFQEEFSGKVFIVFSLVGEIGNPEIIPEIAAEITRLQRP</sequence>
<dbReference type="Proteomes" id="UP000187941">
    <property type="component" value="Chromosome"/>
</dbReference>